<evidence type="ECO:0000256" key="2">
    <source>
        <dbReference type="ARBA" id="ARBA00022598"/>
    </source>
</evidence>
<keyword evidence="3" id="KW-0547">Nucleotide-binding</keyword>
<dbReference type="GO" id="GO:0008716">
    <property type="term" value="F:D-alanine-D-alanine ligase activity"/>
    <property type="evidence" value="ECO:0007669"/>
    <property type="project" value="InterPro"/>
</dbReference>
<dbReference type="Proteomes" id="UP000234275">
    <property type="component" value="Unassembled WGS sequence"/>
</dbReference>
<dbReference type="GO" id="GO:0005524">
    <property type="term" value="F:ATP binding"/>
    <property type="evidence" value="ECO:0007669"/>
    <property type="project" value="UniProtKB-UniRule"/>
</dbReference>
<organism evidence="5 6">
    <name type="scientific">Aspergillus steynii IBT 23096</name>
    <dbReference type="NCBI Taxonomy" id="1392250"/>
    <lineage>
        <taxon>Eukaryota</taxon>
        <taxon>Fungi</taxon>
        <taxon>Dikarya</taxon>
        <taxon>Ascomycota</taxon>
        <taxon>Pezizomycotina</taxon>
        <taxon>Eurotiomycetes</taxon>
        <taxon>Eurotiomycetidae</taxon>
        <taxon>Eurotiales</taxon>
        <taxon>Aspergillaceae</taxon>
        <taxon>Aspergillus</taxon>
        <taxon>Aspergillus subgen. Circumdati</taxon>
    </lineage>
</organism>
<dbReference type="AlphaFoldDB" id="A0A2I2GGT5"/>
<name>A0A2I2GGT5_9EURO</name>
<accession>A0A2I2GGT5</accession>
<comment type="caution">
    <text evidence="5">The sequence shown here is derived from an EMBL/GenBank/DDBJ whole genome shotgun (WGS) entry which is preliminary data.</text>
</comment>
<dbReference type="PANTHER" id="PTHR23132:SF23">
    <property type="entry name" value="D-ALANINE--D-ALANINE LIGASE B"/>
    <property type="match status" value="1"/>
</dbReference>
<feature type="domain" description="ATP-grasp" evidence="4">
    <location>
        <begin position="161"/>
        <end position="376"/>
    </location>
</feature>
<evidence type="ECO:0000256" key="1">
    <source>
        <dbReference type="ARBA" id="ARBA00010871"/>
    </source>
</evidence>
<gene>
    <name evidence="5" type="ORF">P170DRAFT_433920</name>
</gene>
<evidence type="ECO:0000256" key="3">
    <source>
        <dbReference type="PROSITE-ProRule" id="PRU00409"/>
    </source>
</evidence>
<dbReference type="PROSITE" id="PS50975">
    <property type="entry name" value="ATP_GRASP"/>
    <property type="match status" value="1"/>
</dbReference>
<dbReference type="InterPro" id="IPR013815">
    <property type="entry name" value="ATP_grasp_subdomain_1"/>
</dbReference>
<proteinExistence type="inferred from homology"/>
<protein>
    <submittedName>
        <fullName evidence="5">Glutathione synthetase ATP-binding domain-like protein</fullName>
    </submittedName>
</protein>
<dbReference type="InterPro" id="IPR011761">
    <property type="entry name" value="ATP-grasp"/>
</dbReference>
<dbReference type="GO" id="GO:0046872">
    <property type="term" value="F:metal ion binding"/>
    <property type="evidence" value="ECO:0007669"/>
    <property type="project" value="InterPro"/>
</dbReference>
<keyword evidence="2" id="KW-0436">Ligase</keyword>
<dbReference type="EMBL" id="MSFO01000002">
    <property type="protein sequence ID" value="PLB52047.1"/>
    <property type="molecule type" value="Genomic_DNA"/>
</dbReference>
<dbReference type="RefSeq" id="XP_024707349.1">
    <property type="nucleotide sequence ID" value="XM_024848605.1"/>
</dbReference>
<comment type="similarity">
    <text evidence="1">Belongs to the D-alanine--D-alanine ligase family.</text>
</comment>
<evidence type="ECO:0000259" key="4">
    <source>
        <dbReference type="PROSITE" id="PS50975"/>
    </source>
</evidence>
<dbReference type="GeneID" id="36556304"/>
<evidence type="ECO:0000313" key="6">
    <source>
        <dbReference type="Proteomes" id="UP000234275"/>
    </source>
</evidence>
<dbReference type="OrthoDB" id="422362at2759"/>
<evidence type="ECO:0000313" key="5">
    <source>
        <dbReference type="EMBL" id="PLB52047.1"/>
    </source>
</evidence>
<dbReference type="STRING" id="1392250.A0A2I2GGT5"/>
<dbReference type="Gene3D" id="3.30.470.20">
    <property type="entry name" value="ATP-grasp fold, B domain"/>
    <property type="match status" value="1"/>
</dbReference>
<dbReference type="SUPFAM" id="SSF56059">
    <property type="entry name" value="Glutathione synthetase ATP-binding domain-like"/>
    <property type="match status" value="1"/>
</dbReference>
<keyword evidence="3 5" id="KW-0067">ATP-binding</keyword>
<reference evidence="5 6" key="1">
    <citation type="submission" date="2016-12" db="EMBL/GenBank/DDBJ databases">
        <title>The genomes of Aspergillus section Nigri reveals drivers in fungal speciation.</title>
        <authorList>
            <consortium name="DOE Joint Genome Institute"/>
            <person name="Vesth T.C."/>
            <person name="Nybo J."/>
            <person name="Theobald S."/>
            <person name="Brandl J."/>
            <person name="Frisvad J.C."/>
            <person name="Nielsen K.F."/>
            <person name="Lyhne E.K."/>
            <person name="Kogle M.E."/>
            <person name="Kuo A."/>
            <person name="Riley R."/>
            <person name="Clum A."/>
            <person name="Nolan M."/>
            <person name="Lipzen A."/>
            <person name="Salamov A."/>
            <person name="Henrissat B."/>
            <person name="Wiebenga A."/>
            <person name="De Vries R.P."/>
            <person name="Grigoriev I.V."/>
            <person name="Mortensen U.H."/>
            <person name="Andersen M.R."/>
            <person name="Baker S.E."/>
        </authorList>
    </citation>
    <scope>NUCLEOTIDE SEQUENCE [LARGE SCALE GENOMIC DNA]</scope>
    <source>
        <strain evidence="5 6">IBT 23096</strain>
    </source>
</reference>
<dbReference type="PANTHER" id="PTHR23132">
    <property type="entry name" value="D-ALANINE--D-ALANINE LIGASE"/>
    <property type="match status" value="1"/>
</dbReference>
<dbReference type="InterPro" id="IPR011095">
    <property type="entry name" value="Dala_Dala_lig_C"/>
</dbReference>
<dbReference type="Gene3D" id="3.30.1490.20">
    <property type="entry name" value="ATP-grasp fold, A domain"/>
    <property type="match status" value="1"/>
</dbReference>
<keyword evidence="6" id="KW-1185">Reference proteome</keyword>
<dbReference type="Pfam" id="PF07478">
    <property type="entry name" value="Dala_Dala_lig_C"/>
    <property type="match status" value="1"/>
</dbReference>
<sequence length="391" mass="42609">MPNLILRASLRSSRHCWGSAVATKAWIRYSSSRSTPTVALLYQAIDPPVINGVRKPRKPGGYQDSGADIAYTLRTKGVNVITPSSSPQESSHEGWCFPDTEEGICSAVQQGVTHLWANTILFSSHPLQTSQKLDAHASALHVVGQPPSLVEKFDDKAYLNGKLRELGGFTLPRSWMVSESDDLDKLAATIDRYPVVGKPVRGRGSHGVKVCADPAELKSHVRTLLGESPLVMLEEFLEGEEATITVMPPSPGRPRHWSTLPVVRFNHADGIAPYSGVVAVTANSRVVSEEEAKDPAFGDIMDQCAKVAELIGATPPIRVDIRRFSKDSSFALFDINMKPNMTGPGRPGREDQASLTALSAAALGWDYGTLLKNILQTAQPLDVFRRYRSPF</sequence>
<dbReference type="VEuPathDB" id="FungiDB:P170DRAFT_433920"/>